<accession>A0A8X7VL94</accession>
<dbReference type="EMBL" id="JAAMPC010000005">
    <property type="protein sequence ID" value="KAG2312930.1"/>
    <property type="molecule type" value="Genomic_DNA"/>
</dbReference>
<dbReference type="GO" id="GO:0004523">
    <property type="term" value="F:RNA-DNA hybrid ribonuclease activity"/>
    <property type="evidence" value="ECO:0007669"/>
    <property type="project" value="InterPro"/>
</dbReference>
<dbReference type="OrthoDB" id="1906820at2759"/>
<evidence type="ECO:0000313" key="2">
    <source>
        <dbReference type="EMBL" id="KAG2312930.1"/>
    </source>
</evidence>
<protein>
    <recommendedName>
        <fullName evidence="1">RNase H type-1 domain-containing protein</fullName>
    </recommendedName>
</protein>
<dbReference type="InterPro" id="IPR002156">
    <property type="entry name" value="RNaseH_domain"/>
</dbReference>
<proteinExistence type="predicted"/>
<dbReference type="Gene3D" id="3.30.420.10">
    <property type="entry name" value="Ribonuclease H-like superfamily/Ribonuclease H"/>
    <property type="match status" value="1"/>
</dbReference>
<dbReference type="CDD" id="cd06222">
    <property type="entry name" value="RNase_H_like"/>
    <property type="match status" value="1"/>
</dbReference>
<dbReference type="Pfam" id="PF13456">
    <property type="entry name" value="RVT_3"/>
    <property type="match status" value="1"/>
</dbReference>
<reference evidence="2 3" key="1">
    <citation type="submission" date="2020-02" db="EMBL/GenBank/DDBJ databases">
        <authorList>
            <person name="Ma Q."/>
            <person name="Huang Y."/>
            <person name="Song X."/>
            <person name="Pei D."/>
        </authorList>
    </citation>
    <scope>NUCLEOTIDE SEQUENCE [LARGE SCALE GENOMIC DNA]</scope>
    <source>
        <strain evidence="2">Sxm20200214</strain>
        <tissue evidence="2">Leaf</tissue>
    </source>
</reference>
<evidence type="ECO:0000259" key="1">
    <source>
        <dbReference type="Pfam" id="PF13456"/>
    </source>
</evidence>
<dbReference type="AlphaFoldDB" id="A0A8X7VL94"/>
<dbReference type="GO" id="GO:0003676">
    <property type="term" value="F:nucleic acid binding"/>
    <property type="evidence" value="ECO:0007669"/>
    <property type="project" value="InterPro"/>
</dbReference>
<dbReference type="InterPro" id="IPR036397">
    <property type="entry name" value="RNaseH_sf"/>
</dbReference>
<keyword evidence="3" id="KW-1185">Reference proteome</keyword>
<dbReference type="PANTHER" id="PTHR47074">
    <property type="entry name" value="BNAC02G40300D PROTEIN"/>
    <property type="match status" value="1"/>
</dbReference>
<dbReference type="InterPro" id="IPR012337">
    <property type="entry name" value="RNaseH-like_sf"/>
</dbReference>
<gene>
    <name evidence="2" type="ORF">Bca52824_024487</name>
</gene>
<comment type="caution">
    <text evidence="2">The sequence shown here is derived from an EMBL/GenBank/DDBJ whole genome shotgun (WGS) entry which is preliminary data.</text>
</comment>
<dbReference type="InterPro" id="IPR052929">
    <property type="entry name" value="RNase_H-like_EbsB-rel"/>
</dbReference>
<dbReference type="InterPro" id="IPR044730">
    <property type="entry name" value="RNase_H-like_dom_plant"/>
</dbReference>
<sequence length="285" mass="32135">MECKLCRNGAETINHVLFQCFPAQEILREVHFPTLTASNRDLCENMKVDNGRQYNPGELAESYSMDAMDDLEESLLCSLRWYANIATLTQQSLDEVKVWTEVNIKGDSTLALPSSLEVNQRWQSPSMGVVKCNVNSNWWNASSLSGGAWITRNSQADVLHHERDAFTPSCNRLSAELKCIIWALQSLRDLGYHDIVIGSDNRNAIDALTNGGAWPRYRTFLDTIAGLHSSFNSVIFEHESTRTNSIARDIARSVLRDGRFRSYLALGGPAWLHNRIRNEALPNEC</sequence>
<name>A0A8X7VL94_BRACI</name>
<dbReference type="Proteomes" id="UP000886595">
    <property type="component" value="Unassembled WGS sequence"/>
</dbReference>
<dbReference type="SUPFAM" id="SSF53098">
    <property type="entry name" value="Ribonuclease H-like"/>
    <property type="match status" value="1"/>
</dbReference>
<feature type="domain" description="RNase H type-1" evidence="1">
    <location>
        <begin position="133"/>
        <end position="253"/>
    </location>
</feature>
<evidence type="ECO:0000313" key="3">
    <source>
        <dbReference type="Proteomes" id="UP000886595"/>
    </source>
</evidence>
<dbReference type="PANTHER" id="PTHR47074:SF53">
    <property type="entry name" value="REVERSE TRANSCRIPTASE-LIKE PROTEIN"/>
    <property type="match status" value="1"/>
</dbReference>
<organism evidence="2 3">
    <name type="scientific">Brassica carinata</name>
    <name type="common">Ethiopian mustard</name>
    <name type="synonym">Abyssinian cabbage</name>
    <dbReference type="NCBI Taxonomy" id="52824"/>
    <lineage>
        <taxon>Eukaryota</taxon>
        <taxon>Viridiplantae</taxon>
        <taxon>Streptophyta</taxon>
        <taxon>Embryophyta</taxon>
        <taxon>Tracheophyta</taxon>
        <taxon>Spermatophyta</taxon>
        <taxon>Magnoliopsida</taxon>
        <taxon>eudicotyledons</taxon>
        <taxon>Gunneridae</taxon>
        <taxon>Pentapetalae</taxon>
        <taxon>rosids</taxon>
        <taxon>malvids</taxon>
        <taxon>Brassicales</taxon>
        <taxon>Brassicaceae</taxon>
        <taxon>Brassiceae</taxon>
        <taxon>Brassica</taxon>
    </lineage>
</organism>